<feature type="domain" description="J" evidence="9">
    <location>
        <begin position="995"/>
        <end position="1064"/>
    </location>
</feature>
<evidence type="ECO:0000256" key="3">
    <source>
        <dbReference type="ARBA" id="ARBA00022771"/>
    </source>
</evidence>
<feature type="compositionally biased region" description="Low complexity" evidence="7">
    <location>
        <begin position="20"/>
        <end position="33"/>
    </location>
</feature>
<keyword evidence="3 6" id="KW-0863">Zinc-finger</keyword>
<dbReference type="InterPro" id="IPR032466">
    <property type="entry name" value="Metal_Hydrolase"/>
</dbReference>
<dbReference type="CDD" id="cd01309">
    <property type="entry name" value="Met_dep_hydrolase_C"/>
    <property type="match status" value="1"/>
</dbReference>
<feature type="domain" description="CR-type" evidence="10">
    <location>
        <begin position="1119"/>
        <end position="1202"/>
    </location>
</feature>
<dbReference type="EMBL" id="JAEPRA010000010">
    <property type="protein sequence ID" value="KAG2179540.1"/>
    <property type="molecule type" value="Genomic_DNA"/>
</dbReference>
<dbReference type="InterPro" id="IPR012724">
    <property type="entry name" value="DnaJ"/>
</dbReference>
<comment type="caution">
    <text evidence="11">The sequence shown here is derived from an EMBL/GenBank/DDBJ whole genome shotgun (WGS) entry which is preliminary data.</text>
</comment>
<dbReference type="CDD" id="cd10719">
    <property type="entry name" value="DnaJ_zf"/>
    <property type="match status" value="1"/>
</dbReference>
<keyword evidence="4 6" id="KW-0862">Zinc</keyword>
<dbReference type="InterPro" id="IPR018253">
    <property type="entry name" value="DnaJ_domain_CS"/>
</dbReference>
<protein>
    <submittedName>
        <fullName evidence="11">Uncharacterized protein</fullName>
    </submittedName>
</protein>
<evidence type="ECO:0000256" key="2">
    <source>
        <dbReference type="ARBA" id="ARBA00022737"/>
    </source>
</evidence>
<keyword evidence="5" id="KW-0143">Chaperone</keyword>
<dbReference type="InterPro" id="IPR036410">
    <property type="entry name" value="HSP_DnaJ_Cys-rich_dom_sf"/>
</dbReference>
<dbReference type="Gene3D" id="2.60.260.20">
    <property type="entry name" value="Urease metallochaperone UreE, N-terminal domain"/>
    <property type="match status" value="2"/>
</dbReference>
<dbReference type="GO" id="GO:0005524">
    <property type="term" value="F:ATP binding"/>
    <property type="evidence" value="ECO:0007669"/>
    <property type="project" value="InterPro"/>
</dbReference>
<keyword evidence="8" id="KW-0812">Transmembrane</keyword>
<dbReference type="SUPFAM" id="SSF51338">
    <property type="entry name" value="Composite domain of metallo-dependent hydrolases"/>
    <property type="match status" value="2"/>
</dbReference>
<keyword evidence="2" id="KW-0677">Repeat</keyword>
<dbReference type="InterPro" id="IPR011059">
    <property type="entry name" value="Metal-dep_hydrolase_composite"/>
</dbReference>
<dbReference type="SUPFAM" id="SSF49493">
    <property type="entry name" value="HSP40/DnaJ peptide-binding domain"/>
    <property type="match status" value="2"/>
</dbReference>
<keyword evidence="8" id="KW-0472">Membrane</keyword>
<dbReference type="InterPro" id="IPR008971">
    <property type="entry name" value="HSP40/DnaJ_pept-bd"/>
</dbReference>
<dbReference type="Pfam" id="PF01979">
    <property type="entry name" value="Amidohydro_1"/>
    <property type="match status" value="1"/>
</dbReference>
<keyword evidence="12" id="KW-1185">Reference proteome</keyword>
<dbReference type="GO" id="GO:0009408">
    <property type="term" value="P:response to heat"/>
    <property type="evidence" value="ECO:0007669"/>
    <property type="project" value="InterPro"/>
</dbReference>
<dbReference type="InterPro" id="IPR002939">
    <property type="entry name" value="DnaJ_C"/>
</dbReference>
<dbReference type="GO" id="GO:0030544">
    <property type="term" value="F:Hsp70 protein binding"/>
    <property type="evidence" value="ECO:0007669"/>
    <property type="project" value="InterPro"/>
</dbReference>
<gene>
    <name evidence="11" type="ORF">INT44_006387</name>
</gene>
<dbReference type="GO" id="GO:0006457">
    <property type="term" value="P:protein folding"/>
    <property type="evidence" value="ECO:0007669"/>
    <property type="project" value="InterPro"/>
</dbReference>
<name>A0A8H7UE18_9FUNG</name>
<keyword evidence="8" id="KW-1133">Transmembrane helix</keyword>
<dbReference type="InterPro" id="IPR044713">
    <property type="entry name" value="DNJA1/2-like"/>
</dbReference>
<dbReference type="SUPFAM" id="SSF51556">
    <property type="entry name" value="Metallo-dependent hydrolases"/>
    <property type="match status" value="2"/>
</dbReference>
<dbReference type="GO" id="GO:0016810">
    <property type="term" value="F:hydrolase activity, acting on carbon-nitrogen (but not peptide) bonds"/>
    <property type="evidence" value="ECO:0007669"/>
    <property type="project" value="InterPro"/>
</dbReference>
<dbReference type="Gene3D" id="2.30.40.10">
    <property type="entry name" value="Urease, subunit C, domain 1"/>
    <property type="match status" value="1"/>
</dbReference>
<dbReference type="FunFam" id="2.10.230.10:FF:000002">
    <property type="entry name" value="Molecular chaperone DnaJ"/>
    <property type="match status" value="1"/>
</dbReference>
<evidence type="ECO:0000256" key="7">
    <source>
        <dbReference type="SAM" id="MobiDB-lite"/>
    </source>
</evidence>
<sequence length="1350" mass="148133">MSQRKGSGYAAIPSNNDVEQQSGSGPSSAGQSPWRRFVNHPKVQQAHNALTHNPAATFTAGLVFALGALVFVALFLPDNQSLNPFPSFKGETIVPPGISAAALEDGLNKCRQIKKARVESFADADRKNPRADSRISDILIQNAEVWDGEGNILKNVNVLLQDGIVKAVGKDVEATNDHTEVIDAKGHIVSPGLVDMHSHMGVDSWPGLAATQDTNEMTQPLTPFVRSLEAFNPSDKAIRIVNSGGVTTALVLPGSGNIMGGEAFAFKLRPVDTLSGEDMLVQSGVDDTIDRKWRWMKMACGENPKRFYGSQRKMPSTRMGAGYLLRKRFSEAQALVDAQDDWCDAAEKLHSKHHSVRLDSRFPEDLENESLTGLLRGDVRLNVHCYETHDIEAMVRHSQEFNFTIRAFHHALDAYRIPDIIKRARTNITIATFADHWGYKKEAFQADPRAPKILYDAGIPVAFKSDHPVLNAQHLVYEAAKATHYGLPAQEAFKSVTSVPARALGLGHRVGSLKPGYDADVVIWDRNPLSLGAAPLQVFVDGIPQFDKRKISPVESEERKVAEKSAPVYNKEATANSKSFVLTNVGKIYLKQKQSAQGKVVVDDGKIVCAGEDCDVQLLSLDSNLPEIDINGGYVMPGIVAVGSSLGLIEIDAEDTTGDGQIRATTSRDYKDIIQAVDGLKLGTKHLKRAYDGGVLTVITAPMSRSLVNGISVAFKSGGKSLLDDDTVVSPAVALHVQIGDSYKSETFSTISGHIAHLRRILSENKESTDADNYYGLAARGKIPLVIHVDSKDEIASIIRLKEHFKGQPNIVILGGAESHLVAHELAHANIPVILTPLLCTPGRWETQNCLTGSPITNGTAIHALRANGVKAAIGLSDNGLANNLAWEAGWAQKTSQGLITEEEAIGFITSDIQDILGLDDVSLTSSDFVVWTGSPFELDSHVVMISDRPIHFYNVPRDPIKSCHKLPTIILKTSTSSLCPILHDHAQPEKTTTMYVKEMSATEWFPRDASKAQIKKAYKTLSKIYHPDKNPGDQGAKDKFVELSDAYAVLTDDDKRRIYDQYGEEGLNQQNGGGGGFHNPFDIFQQFFGGGGNGRQQERRGPDMTLEIDVTLEELYHGKSVEVEVSKQVVCDHCFGTGAENSDDVVTCSSCHGKGFMVYEMQLGPHMVQQFQQQCDHCRGKGKVIRHVCTVCQGNKVKRGNELYTINIDKGMKNGDVITLEREADEYPEEVIPGDIHFIIKTQPHHRFERSDDHLRIQETINLYEALAGFEHKIEQLDGRNITLKRSGVTQYGLVEKIAGEGMPIDHGSKNGDLYVEYKVIFPTHVDKEILQAIEKGAHYPKVSAHEEL</sequence>
<evidence type="ECO:0000256" key="8">
    <source>
        <dbReference type="SAM" id="Phobius"/>
    </source>
</evidence>
<dbReference type="Proteomes" id="UP000612746">
    <property type="component" value="Unassembled WGS sequence"/>
</dbReference>
<feature type="zinc finger region" description="CR-type" evidence="6">
    <location>
        <begin position="1119"/>
        <end position="1202"/>
    </location>
</feature>
<dbReference type="HAMAP" id="MF_01152">
    <property type="entry name" value="DnaJ"/>
    <property type="match status" value="1"/>
</dbReference>
<dbReference type="OrthoDB" id="10258955at2759"/>
<dbReference type="GO" id="GO:0008270">
    <property type="term" value="F:zinc ion binding"/>
    <property type="evidence" value="ECO:0007669"/>
    <property type="project" value="UniProtKB-KW"/>
</dbReference>
<dbReference type="Pfam" id="PF01556">
    <property type="entry name" value="DnaJ_C"/>
    <property type="match status" value="1"/>
</dbReference>
<keyword evidence="1 6" id="KW-0479">Metal-binding</keyword>
<dbReference type="Pfam" id="PF00226">
    <property type="entry name" value="DnaJ"/>
    <property type="match status" value="1"/>
</dbReference>
<evidence type="ECO:0000256" key="6">
    <source>
        <dbReference type="PROSITE-ProRule" id="PRU00546"/>
    </source>
</evidence>
<dbReference type="PROSITE" id="PS00636">
    <property type="entry name" value="DNAJ_1"/>
    <property type="match status" value="1"/>
</dbReference>
<evidence type="ECO:0000256" key="1">
    <source>
        <dbReference type="ARBA" id="ARBA00022723"/>
    </source>
</evidence>
<dbReference type="PROSITE" id="PS50076">
    <property type="entry name" value="DNAJ_2"/>
    <property type="match status" value="1"/>
</dbReference>
<proteinExistence type="inferred from homology"/>
<dbReference type="CDD" id="cd06257">
    <property type="entry name" value="DnaJ"/>
    <property type="match status" value="1"/>
</dbReference>
<evidence type="ECO:0000313" key="12">
    <source>
        <dbReference type="Proteomes" id="UP000612746"/>
    </source>
</evidence>
<dbReference type="InterPro" id="IPR001305">
    <property type="entry name" value="HSP_DnaJ_Cys-rich_dom"/>
</dbReference>
<feature type="transmembrane region" description="Helical" evidence="8">
    <location>
        <begin position="55"/>
        <end position="76"/>
    </location>
</feature>
<evidence type="ECO:0000256" key="5">
    <source>
        <dbReference type="ARBA" id="ARBA00023186"/>
    </source>
</evidence>
<dbReference type="GO" id="GO:0051082">
    <property type="term" value="F:unfolded protein binding"/>
    <property type="evidence" value="ECO:0007669"/>
    <property type="project" value="InterPro"/>
</dbReference>
<dbReference type="InterPro" id="IPR036869">
    <property type="entry name" value="J_dom_sf"/>
</dbReference>
<dbReference type="CDD" id="cd10747">
    <property type="entry name" value="DnaJ_C"/>
    <property type="match status" value="1"/>
</dbReference>
<dbReference type="InterPro" id="IPR006680">
    <property type="entry name" value="Amidohydro-rel"/>
</dbReference>
<organism evidence="11 12">
    <name type="scientific">Umbelopsis vinacea</name>
    <dbReference type="NCBI Taxonomy" id="44442"/>
    <lineage>
        <taxon>Eukaryota</taxon>
        <taxon>Fungi</taxon>
        <taxon>Fungi incertae sedis</taxon>
        <taxon>Mucoromycota</taxon>
        <taxon>Mucoromycotina</taxon>
        <taxon>Umbelopsidomycetes</taxon>
        <taxon>Umbelopsidales</taxon>
        <taxon>Umbelopsidaceae</taxon>
        <taxon>Umbelopsis</taxon>
    </lineage>
</organism>
<dbReference type="PANTHER" id="PTHR43888">
    <property type="entry name" value="DNAJ-LIKE-2, ISOFORM A-RELATED"/>
    <property type="match status" value="1"/>
</dbReference>
<evidence type="ECO:0000259" key="9">
    <source>
        <dbReference type="PROSITE" id="PS50076"/>
    </source>
</evidence>
<evidence type="ECO:0000313" key="11">
    <source>
        <dbReference type="EMBL" id="KAG2179540.1"/>
    </source>
</evidence>
<dbReference type="SUPFAM" id="SSF57938">
    <property type="entry name" value="DnaJ/Hsp40 cysteine-rich domain"/>
    <property type="match status" value="1"/>
</dbReference>
<dbReference type="PRINTS" id="PR00625">
    <property type="entry name" value="JDOMAIN"/>
</dbReference>
<dbReference type="Gene3D" id="1.10.287.110">
    <property type="entry name" value="DnaJ domain"/>
    <property type="match status" value="1"/>
</dbReference>
<dbReference type="Pfam" id="PF00684">
    <property type="entry name" value="DnaJ_CXXCXGXG"/>
    <property type="match status" value="1"/>
</dbReference>
<evidence type="ECO:0000256" key="4">
    <source>
        <dbReference type="ARBA" id="ARBA00022833"/>
    </source>
</evidence>
<dbReference type="Gene3D" id="3.20.20.140">
    <property type="entry name" value="Metal-dependent hydrolases"/>
    <property type="match status" value="2"/>
</dbReference>
<dbReference type="SUPFAM" id="SSF46565">
    <property type="entry name" value="Chaperone J-domain"/>
    <property type="match status" value="1"/>
</dbReference>
<accession>A0A8H7UE18</accession>
<reference evidence="11" key="1">
    <citation type="submission" date="2020-12" db="EMBL/GenBank/DDBJ databases">
        <title>Metabolic potential, ecology and presence of endohyphal bacteria is reflected in genomic diversity of Mucoromycotina.</title>
        <authorList>
            <person name="Muszewska A."/>
            <person name="Okrasinska A."/>
            <person name="Steczkiewicz K."/>
            <person name="Drgas O."/>
            <person name="Orlowska M."/>
            <person name="Perlinska-Lenart U."/>
            <person name="Aleksandrzak-Piekarczyk T."/>
            <person name="Szatraj K."/>
            <person name="Zielenkiewicz U."/>
            <person name="Pilsyk S."/>
            <person name="Malc E."/>
            <person name="Mieczkowski P."/>
            <person name="Kruszewska J.S."/>
            <person name="Biernat P."/>
            <person name="Pawlowska J."/>
        </authorList>
    </citation>
    <scope>NUCLEOTIDE SEQUENCE</scope>
    <source>
        <strain evidence="11">WA0000051536</strain>
    </source>
</reference>
<dbReference type="FunFam" id="2.60.260.20:FF:000013">
    <property type="entry name" value="DnaJ subfamily B member 11"/>
    <property type="match status" value="1"/>
</dbReference>
<dbReference type="SMART" id="SM00271">
    <property type="entry name" value="DnaJ"/>
    <property type="match status" value="1"/>
</dbReference>
<evidence type="ECO:0000259" key="10">
    <source>
        <dbReference type="PROSITE" id="PS51188"/>
    </source>
</evidence>
<feature type="region of interest" description="Disordered" evidence="7">
    <location>
        <begin position="1"/>
        <end position="34"/>
    </location>
</feature>
<dbReference type="InterPro" id="IPR001623">
    <property type="entry name" value="DnaJ_domain"/>
</dbReference>
<dbReference type="PROSITE" id="PS51188">
    <property type="entry name" value="ZF_CR"/>
    <property type="match status" value="1"/>
</dbReference>
<dbReference type="Gene3D" id="2.10.230.10">
    <property type="entry name" value="Heat shock protein DnaJ, cysteine-rich domain"/>
    <property type="match status" value="1"/>
</dbReference>